<accession>V9LBQ6</accession>
<dbReference type="PANTHER" id="PTHR15974:SF0">
    <property type="entry name" value="CYTOKINE-LIKE PROTEIN 1"/>
    <property type="match status" value="1"/>
</dbReference>
<gene>
    <name evidence="3" type="primary">LOC121850051</name>
</gene>
<evidence type="ECO:0000313" key="2">
    <source>
        <dbReference type="EMBL" id="AFP09993.1"/>
    </source>
</evidence>
<feature type="chain" id="PRO_5044739646" evidence="1">
    <location>
        <begin position="20"/>
        <end position="122"/>
    </location>
</feature>
<reference evidence="3" key="4">
    <citation type="submission" date="2025-05" db="UniProtKB">
        <authorList>
            <consortium name="Ensembl"/>
        </authorList>
    </citation>
    <scope>IDENTIFICATION</scope>
</reference>
<protein>
    <submittedName>
        <fullName evidence="2">Cytokine-like protein 1</fullName>
    </submittedName>
</protein>
<dbReference type="InterPro" id="IPR029253">
    <property type="entry name" value="CYTL1"/>
</dbReference>
<reference evidence="4" key="2">
    <citation type="journal article" date="2007" name="PLoS Biol.">
        <title>Survey sequencing and comparative analysis of the elephant shark (Callorhinchus milii) genome.</title>
        <authorList>
            <person name="Venkatesh B."/>
            <person name="Kirkness E.F."/>
            <person name="Loh Y.H."/>
            <person name="Halpern A.L."/>
            <person name="Lee A.P."/>
            <person name="Johnson J."/>
            <person name="Dandona N."/>
            <person name="Viswanathan L.D."/>
            <person name="Tay A."/>
            <person name="Venter J.C."/>
            <person name="Strausberg R.L."/>
            <person name="Brenner S."/>
        </authorList>
    </citation>
    <scope>NUCLEOTIDE SEQUENCE [LARGE SCALE GENOMIC DNA]</scope>
</reference>
<dbReference type="GeneID" id="121850051"/>
<keyword evidence="1" id="KW-0732">Signal</keyword>
<organism evidence="2">
    <name type="scientific">Callorhinchus milii</name>
    <name type="common">Ghost shark</name>
    <dbReference type="NCBI Taxonomy" id="7868"/>
    <lineage>
        <taxon>Eukaryota</taxon>
        <taxon>Metazoa</taxon>
        <taxon>Chordata</taxon>
        <taxon>Craniata</taxon>
        <taxon>Vertebrata</taxon>
        <taxon>Chondrichthyes</taxon>
        <taxon>Holocephali</taxon>
        <taxon>Chimaeriformes</taxon>
        <taxon>Callorhinchidae</taxon>
        <taxon>Callorhinchus</taxon>
    </lineage>
</organism>
<dbReference type="GeneTree" id="ENSGT00390000016221"/>
<sequence length="122" mass="14137">MAQLSVFILLPSVLIVVNSAPLTCYSRVLTMRNKINNKIERLQSEPFAKRCTSQLPDLYIDVHDSCMVSKMRDYLLAVENLTDRRCQYTLDSTVRLVRRLFIIMAKFCQAEPAFWTNKCSLL</sequence>
<dbReference type="RefSeq" id="XP_042196003.1">
    <property type="nucleotide sequence ID" value="XM_042340069.1"/>
</dbReference>
<dbReference type="OrthoDB" id="9899179at2759"/>
<keyword evidence="4" id="KW-1185">Reference proteome</keyword>
<dbReference type="KEGG" id="cmk:121850051"/>
<feature type="signal peptide" evidence="1">
    <location>
        <begin position="1"/>
        <end position="19"/>
    </location>
</feature>
<dbReference type="OMA" id="FFPPTCY"/>
<reference evidence="4" key="1">
    <citation type="journal article" date="2006" name="Science">
        <title>Ancient noncoding elements conserved in the human genome.</title>
        <authorList>
            <person name="Venkatesh B."/>
            <person name="Kirkness E.F."/>
            <person name="Loh Y.H."/>
            <person name="Halpern A.L."/>
            <person name="Lee A.P."/>
            <person name="Johnson J."/>
            <person name="Dandona N."/>
            <person name="Viswanathan L.D."/>
            <person name="Tay A."/>
            <person name="Venter J.C."/>
            <person name="Strausberg R.L."/>
            <person name="Brenner S."/>
        </authorList>
    </citation>
    <scope>NUCLEOTIDE SEQUENCE [LARGE SCALE GENOMIC DNA]</scope>
</reference>
<dbReference type="Proteomes" id="UP000314986">
    <property type="component" value="Unassembled WGS sequence"/>
</dbReference>
<dbReference type="Pfam" id="PF15153">
    <property type="entry name" value="CYTL1"/>
    <property type="match status" value="1"/>
</dbReference>
<dbReference type="GO" id="GO:0045944">
    <property type="term" value="P:positive regulation of transcription by RNA polymerase II"/>
    <property type="evidence" value="ECO:0007669"/>
    <property type="project" value="TreeGrafter"/>
</dbReference>
<dbReference type="EMBL" id="JW877476">
    <property type="protein sequence ID" value="AFP09993.1"/>
    <property type="molecule type" value="mRNA"/>
</dbReference>
<evidence type="ECO:0000256" key="1">
    <source>
        <dbReference type="SAM" id="SignalP"/>
    </source>
</evidence>
<dbReference type="AlphaFoldDB" id="V9LBQ6"/>
<reference evidence="2 4" key="3">
    <citation type="journal article" date="2014" name="Nature">
        <title>Elephant shark genome provides unique insights into gnathostome evolution.</title>
        <authorList>
            <consortium name="International Elephant Shark Genome Sequencing Consortium"/>
            <person name="Venkatesh B."/>
            <person name="Lee A.P."/>
            <person name="Ravi V."/>
            <person name="Maurya A.K."/>
            <person name="Lian M.M."/>
            <person name="Swann J.B."/>
            <person name="Ohta Y."/>
            <person name="Flajnik M.F."/>
            <person name="Sutoh Y."/>
            <person name="Kasahara M."/>
            <person name="Hoon S."/>
            <person name="Gangu V."/>
            <person name="Roy S.W."/>
            <person name="Irimia M."/>
            <person name="Korzh V."/>
            <person name="Kondrychyn I."/>
            <person name="Lim Z.W."/>
            <person name="Tay B.H."/>
            <person name="Tohari S."/>
            <person name="Kong K.W."/>
            <person name="Ho S."/>
            <person name="Lorente-Galdos B."/>
            <person name="Quilez J."/>
            <person name="Marques-Bonet T."/>
            <person name="Raney B.J."/>
            <person name="Ingham P.W."/>
            <person name="Tay A."/>
            <person name="Hillier L.W."/>
            <person name="Minx P."/>
            <person name="Boehm T."/>
            <person name="Wilson R.K."/>
            <person name="Brenner S."/>
            <person name="Warren W.C."/>
        </authorList>
    </citation>
    <scope>NUCLEOTIDE SEQUENCE</scope>
    <source>
        <tissue evidence="2">Intestine</tissue>
    </source>
</reference>
<dbReference type="PANTHER" id="PTHR15974">
    <property type="entry name" value="CYTOKINE-LIKE PROTEIN 1"/>
    <property type="match status" value="1"/>
</dbReference>
<proteinExistence type="evidence at transcript level"/>
<name>V9LBQ6_CALMI</name>
<evidence type="ECO:0000313" key="4">
    <source>
        <dbReference type="Proteomes" id="UP000314986"/>
    </source>
</evidence>
<dbReference type="Ensembl" id="ENSCMIT00000048695.1">
    <property type="protein sequence ID" value="ENSCMIP00000048021.1"/>
    <property type="gene ID" value="ENSCMIG00000019649.1"/>
</dbReference>
<evidence type="ECO:0000313" key="3">
    <source>
        <dbReference type="Ensembl" id="ENSCMIP00000048021.1"/>
    </source>
</evidence>